<sequence>MDPELSGGLGSAISNGINSFAAGAMQGVAAEMKSQTPDSTEQLSFWTMLNPRFLHRLAPMRVRVFRCKIFAPRAEVP</sequence>
<protein>
    <submittedName>
        <fullName evidence="1">Uncharacterized protein</fullName>
    </submittedName>
</protein>
<name>A0A8K0P1R6_LADFU</name>
<dbReference type="AlphaFoldDB" id="A0A8K0P1R6"/>
<organism evidence="1 2">
    <name type="scientific">Ladona fulva</name>
    <name type="common">Scarce chaser dragonfly</name>
    <name type="synonym">Libellula fulva</name>
    <dbReference type="NCBI Taxonomy" id="123851"/>
    <lineage>
        <taxon>Eukaryota</taxon>
        <taxon>Metazoa</taxon>
        <taxon>Ecdysozoa</taxon>
        <taxon>Arthropoda</taxon>
        <taxon>Hexapoda</taxon>
        <taxon>Insecta</taxon>
        <taxon>Pterygota</taxon>
        <taxon>Palaeoptera</taxon>
        <taxon>Odonata</taxon>
        <taxon>Epiprocta</taxon>
        <taxon>Anisoptera</taxon>
        <taxon>Libelluloidea</taxon>
        <taxon>Libellulidae</taxon>
        <taxon>Ladona</taxon>
    </lineage>
</organism>
<accession>A0A8K0P1R6</accession>
<dbReference type="EMBL" id="KZ308632">
    <property type="protein sequence ID" value="KAG8232580.1"/>
    <property type="molecule type" value="Genomic_DNA"/>
</dbReference>
<evidence type="ECO:0000313" key="1">
    <source>
        <dbReference type="EMBL" id="KAG8232580.1"/>
    </source>
</evidence>
<proteinExistence type="predicted"/>
<dbReference type="Proteomes" id="UP000792457">
    <property type="component" value="Unassembled WGS sequence"/>
</dbReference>
<keyword evidence="2" id="KW-1185">Reference proteome</keyword>
<reference evidence="1" key="1">
    <citation type="submission" date="2013-04" db="EMBL/GenBank/DDBJ databases">
        <authorList>
            <person name="Qu J."/>
            <person name="Murali S.C."/>
            <person name="Bandaranaike D."/>
            <person name="Bellair M."/>
            <person name="Blankenburg K."/>
            <person name="Chao H."/>
            <person name="Dinh H."/>
            <person name="Doddapaneni H."/>
            <person name="Downs B."/>
            <person name="Dugan-Rocha S."/>
            <person name="Elkadiri S."/>
            <person name="Gnanaolivu R.D."/>
            <person name="Hernandez B."/>
            <person name="Javaid M."/>
            <person name="Jayaseelan J.C."/>
            <person name="Lee S."/>
            <person name="Li M."/>
            <person name="Ming W."/>
            <person name="Munidasa M."/>
            <person name="Muniz J."/>
            <person name="Nguyen L."/>
            <person name="Ongeri F."/>
            <person name="Osuji N."/>
            <person name="Pu L.-L."/>
            <person name="Puazo M."/>
            <person name="Qu C."/>
            <person name="Quiroz J."/>
            <person name="Raj R."/>
            <person name="Weissenberger G."/>
            <person name="Xin Y."/>
            <person name="Zou X."/>
            <person name="Han Y."/>
            <person name="Richards S."/>
            <person name="Worley K."/>
            <person name="Muzny D."/>
            <person name="Gibbs R."/>
        </authorList>
    </citation>
    <scope>NUCLEOTIDE SEQUENCE</scope>
    <source>
        <strain evidence="1">Sampled in the wild</strain>
    </source>
</reference>
<reference evidence="1" key="2">
    <citation type="submission" date="2017-10" db="EMBL/GenBank/DDBJ databases">
        <title>Ladona fulva Genome sequencing and assembly.</title>
        <authorList>
            <person name="Murali S."/>
            <person name="Richards S."/>
            <person name="Bandaranaike D."/>
            <person name="Bellair M."/>
            <person name="Blankenburg K."/>
            <person name="Chao H."/>
            <person name="Dinh H."/>
            <person name="Doddapaneni H."/>
            <person name="Dugan-Rocha S."/>
            <person name="Elkadiri S."/>
            <person name="Gnanaolivu R."/>
            <person name="Hernandez B."/>
            <person name="Skinner E."/>
            <person name="Javaid M."/>
            <person name="Lee S."/>
            <person name="Li M."/>
            <person name="Ming W."/>
            <person name="Munidasa M."/>
            <person name="Muniz J."/>
            <person name="Nguyen L."/>
            <person name="Hughes D."/>
            <person name="Osuji N."/>
            <person name="Pu L.-L."/>
            <person name="Puazo M."/>
            <person name="Qu C."/>
            <person name="Quiroz J."/>
            <person name="Raj R."/>
            <person name="Weissenberger G."/>
            <person name="Xin Y."/>
            <person name="Zou X."/>
            <person name="Han Y."/>
            <person name="Worley K."/>
            <person name="Muzny D."/>
            <person name="Gibbs R."/>
        </authorList>
    </citation>
    <scope>NUCLEOTIDE SEQUENCE</scope>
    <source>
        <strain evidence="1">Sampled in the wild</strain>
    </source>
</reference>
<evidence type="ECO:0000313" key="2">
    <source>
        <dbReference type="Proteomes" id="UP000792457"/>
    </source>
</evidence>
<gene>
    <name evidence="1" type="ORF">J437_LFUL012956</name>
</gene>
<comment type="caution">
    <text evidence="1">The sequence shown here is derived from an EMBL/GenBank/DDBJ whole genome shotgun (WGS) entry which is preliminary data.</text>
</comment>